<organism evidence="1">
    <name type="scientific">mine drainage metagenome</name>
    <dbReference type="NCBI Taxonomy" id="410659"/>
    <lineage>
        <taxon>unclassified sequences</taxon>
        <taxon>metagenomes</taxon>
        <taxon>ecological metagenomes</taxon>
    </lineage>
</organism>
<sequence>MPFVLLLKELEMPSKKTIFGLLKAGMVLLVSAWASHVALAALGQPASSVLQDGTMLSRTNATVLKQTRSTDAQAGHELATTAEILTPEGVTVTEYINGKGVVFAIAWHGPVKPNLQRLLGQYFQDYIRAATAKSGSLSAANTTGTDIVVNSAGAMQAFLGMAYVPSLMPSGFSITQIHP</sequence>
<comment type="caution">
    <text evidence="1">The sequence shown here is derived from an EMBL/GenBank/DDBJ whole genome shotgun (WGS) entry which is preliminary data.</text>
</comment>
<name>A0A1J5QLJ0_9ZZZZ</name>
<protein>
    <recommendedName>
        <fullName evidence="2">DUF2844 domain-containing protein</fullName>
    </recommendedName>
</protein>
<reference evidence="1" key="1">
    <citation type="submission" date="2016-10" db="EMBL/GenBank/DDBJ databases">
        <title>Sequence of Gallionella enrichment culture.</title>
        <authorList>
            <person name="Poehlein A."/>
            <person name="Muehling M."/>
            <person name="Daniel R."/>
        </authorList>
    </citation>
    <scope>NUCLEOTIDE SEQUENCE</scope>
</reference>
<evidence type="ECO:0008006" key="2">
    <source>
        <dbReference type="Google" id="ProtNLM"/>
    </source>
</evidence>
<dbReference type="EMBL" id="MLJW01001006">
    <property type="protein sequence ID" value="OIQ80828.1"/>
    <property type="molecule type" value="Genomic_DNA"/>
</dbReference>
<evidence type="ECO:0000313" key="1">
    <source>
        <dbReference type="EMBL" id="OIQ80828.1"/>
    </source>
</evidence>
<proteinExistence type="predicted"/>
<dbReference type="AlphaFoldDB" id="A0A1J5QLJ0"/>
<dbReference type="Pfam" id="PF11005">
    <property type="entry name" value="DUF2844"/>
    <property type="match status" value="1"/>
</dbReference>
<accession>A0A1J5QLJ0</accession>
<gene>
    <name evidence="1" type="ORF">GALL_374140</name>
</gene>
<dbReference type="InterPro" id="IPR021267">
    <property type="entry name" value="DUF2844"/>
</dbReference>